<evidence type="ECO:0000256" key="1">
    <source>
        <dbReference type="SAM" id="MobiDB-lite"/>
    </source>
</evidence>
<dbReference type="AlphaFoldDB" id="A0A7R9HQJ9"/>
<protein>
    <submittedName>
        <fullName evidence="2">Uncharacterized protein</fullName>
    </submittedName>
</protein>
<dbReference type="EMBL" id="OB794710">
    <property type="protein sequence ID" value="CAD7430941.1"/>
    <property type="molecule type" value="Genomic_DNA"/>
</dbReference>
<reference evidence="2" key="1">
    <citation type="submission" date="2020-11" db="EMBL/GenBank/DDBJ databases">
        <authorList>
            <person name="Tran Van P."/>
        </authorList>
    </citation>
    <scope>NUCLEOTIDE SEQUENCE</scope>
</reference>
<feature type="compositionally biased region" description="Polar residues" evidence="1">
    <location>
        <begin position="1"/>
        <end position="12"/>
    </location>
</feature>
<evidence type="ECO:0000313" key="2">
    <source>
        <dbReference type="EMBL" id="CAD7430941.1"/>
    </source>
</evidence>
<sequence>MSAASISSNNRPRTPGYEPRGPGFDSRLEPWVVCWGKKELLDKSPRPQLCLKVVCRGKEELLAKYPRSQLCLKVVCRGKKELLAKSPRSQLCLKVVCRVYIHLQRKLAGGFGGGALNEQSEFSYKTNVRRNNISKAGCKDRAPYPALVCQRVVGGTEEGTRDCNLSGFRGRVLDDGVGMLASYPGALQSNTELYSLLPLLVIMTYRKGEVGVGGGERIGLTRFPSNHPNISPHQQVVCWGMKELLAKSPRSQLCGKVVCWGNKELLAKSPRSQLGLKVVCWGKKDLLATSTNQRCQTCILFEGRLTTRKRENDNAVSPTVATRFPQR</sequence>
<accession>A0A7R9HQJ9</accession>
<name>A0A7R9HQJ9_9NEOP</name>
<organism evidence="2">
    <name type="scientific">Timema monikensis</name>
    <dbReference type="NCBI Taxonomy" id="170555"/>
    <lineage>
        <taxon>Eukaryota</taxon>
        <taxon>Metazoa</taxon>
        <taxon>Ecdysozoa</taxon>
        <taxon>Arthropoda</taxon>
        <taxon>Hexapoda</taxon>
        <taxon>Insecta</taxon>
        <taxon>Pterygota</taxon>
        <taxon>Neoptera</taxon>
        <taxon>Polyneoptera</taxon>
        <taxon>Phasmatodea</taxon>
        <taxon>Timematodea</taxon>
        <taxon>Timematoidea</taxon>
        <taxon>Timematidae</taxon>
        <taxon>Timema</taxon>
    </lineage>
</organism>
<proteinExistence type="predicted"/>
<gene>
    <name evidence="2" type="ORF">TMSB3V08_LOCUS7686</name>
</gene>
<feature type="region of interest" description="Disordered" evidence="1">
    <location>
        <begin position="1"/>
        <end position="22"/>
    </location>
</feature>